<dbReference type="STRING" id="497965.Cyan7822_2597"/>
<evidence type="ECO:0000313" key="4">
    <source>
        <dbReference type="EMBL" id="ADN16421.1"/>
    </source>
</evidence>
<reference evidence="2" key="1">
    <citation type="submission" date="2010-09" db="EMBL/GenBank/DDBJ databases">
        <title>Complete sequence of Chromosome of Cyanothece sp. PCC 7822.</title>
        <authorList>
            <consortium name="US DOE Joint Genome Institute"/>
            <person name="Lucas S."/>
            <person name="Copeland A."/>
            <person name="Lapidus A."/>
            <person name="Cheng J.-F."/>
            <person name="Bruce D."/>
            <person name="Goodwin L."/>
            <person name="Pitluck S."/>
            <person name="Saunders E."/>
            <person name="Brettin T."/>
            <person name="Detter J.C."/>
            <person name="Han C."/>
            <person name="Land M."/>
            <person name="Hauser L."/>
            <person name="Chang Y.-J."/>
            <person name="Jeffries C."/>
            <person name="Kyrpides N."/>
            <person name="Ivanova N."/>
            <person name="Mikhailova N."/>
            <person name="Pakrasi H."/>
            <person name="Sherman L."/>
            <person name="Woyke T."/>
        </authorList>
    </citation>
    <scope>NUCLEOTIDE SEQUENCE</scope>
    <source>
        <strain evidence="2">PCC 7822</strain>
    </source>
</reference>
<dbReference type="EMBL" id="CP002198">
    <property type="protein sequence ID" value="ADN14911.1"/>
    <property type="molecule type" value="Genomic_DNA"/>
</dbReference>
<dbReference type="EMBL" id="CP002198">
    <property type="protein sequence ID" value="ADN14568.1"/>
    <property type="molecule type" value="Genomic_DNA"/>
</dbReference>
<keyword evidence="5" id="KW-1185">Reference proteome</keyword>
<dbReference type="KEGG" id="cyj:Cyan7822_2597"/>
<gene>
    <name evidence="1" type="ordered locus">Cyan7822_2597</name>
    <name evidence="2" type="ordered locus">Cyan7822_2954</name>
    <name evidence="3" type="ordered locus">Cyan7822_3281</name>
    <name evidence="4" type="ordered locus">Cyan7822_4511</name>
</gene>
<proteinExistence type="predicted"/>
<organism evidence="2 5">
    <name type="scientific">Gloeothece verrucosa (strain PCC 7822)</name>
    <name type="common">Cyanothece sp. (strain PCC 7822)</name>
    <dbReference type="NCBI Taxonomy" id="497965"/>
    <lineage>
        <taxon>Bacteria</taxon>
        <taxon>Bacillati</taxon>
        <taxon>Cyanobacteriota</taxon>
        <taxon>Cyanophyceae</taxon>
        <taxon>Oscillatoriophycideae</taxon>
        <taxon>Chroococcales</taxon>
        <taxon>Aphanothecaceae</taxon>
        <taxon>Gloeothece</taxon>
        <taxon>Gloeothece verrucosa</taxon>
    </lineage>
</organism>
<reference evidence="5" key="2">
    <citation type="journal article" date="2011" name="MBio">
        <title>Novel metabolic attributes of the genus Cyanothece, comprising a group of unicellular nitrogen-fixing Cyanobacteria.</title>
        <authorList>
            <person name="Bandyopadhyay A."/>
            <person name="Elvitigala T."/>
            <person name="Welsh E."/>
            <person name="Stockel J."/>
            <person name="Liberton M."/>
            <person name="Min H."/>
            <person name="Sherman L.A."/>
            <person name="Pakrasi H.B."/>
        </authorList>
    </citation>
    <scope>NUCLEOTIDE SEQUENCE [LARGE SCALE GENOMIC DNA]</scope>
    <source>
        <strain evidence="5">PCC 7822</strain>
    </source>
</reference>
<accession>E0U8P7</accession>
<dbReference type="KEGG" id="cyj:Cyan7822_3281"/>
<evidence type="ECO:0000313" key="2">
    <source>
        <dbReference type="EMBL" id="ADN14911.1"/>
    </source>
</evidence>
<dbReference type="AlphaFoldDB" id="E0U8P7"/>
<dbReference type="HOGENOM" id="CLU_2449685_0_0_3"/>
<sequence>MKTETRLTKTQILFQEIGQEAHQASLKYQQKVTLIAQSVNNLEREERPIVEMLRHHGGELTIGELVFVFSYHRYLIEELLKKGVVVIEE</sequence>
<dbReference type="EMBL" id="CP002198">
    <property type="protein sequence ID" value="ADN16421.1"/>
    <property type="molecule type" value="Genomic_DNA"/>
</dbReference>
<dbReference type="RefSeq" id="WP_013322673.1">
    <property type="nucleotide sequence ID" value="NC_014501.1"/>
</dbReference>
<dbReference type="KEGG" id="cyj:Cyan7822_4511"/>
<name>E0U8P7_GLOV7</name>
<dbReference type="KEGG" id="cyj:Cyan7822_2954"/>
<evidence type="ECO:0000313" key="3">
    <source>
        <dbReference type="EMBL" id="ADN15231.1"/>
    </source>
</evidence>
<evidence type="ECO:0000313" key="5">
    <source>
        <dbReference type="Proteomes" id="UP000008206"/>
    </source>
</evidence>
<dbReference type="Proteomes" id="UP000008206">
    <property type="component" value="Chromosome"/>
</dbReference>
<evidence type="ECO:0000313" key="1">
    <source>
        <dbReference type="EMBL" id="ADN14568.1"/>
    </source>
</evidence>
<dbReference type="EMBL" id="CP002198">
    <property type="protein sequence ID" value="ADN15231.1"/>
    <property type="molecule type" value="Genomic_DNA"/>
</dbReference>
<protein>
    <submittedName>
        <fullName evidence="2">Uncharacterized protein</fullName>
    </submittedName>
</protein>